<sequence length="169" mass="18930">MTETVPRERLQPSLLDRLTDDDPGSVQEPVERRVLSRTQMRAAVLRDLTSLLNCTRLTDKEDLLAAETHAGNSVLNYGVPSFSGETAASIEISDIERAVRDAIVRFEPRILPDSLVVTAIHDDSMLDWHNLVSLRISGLMWAQPVPLELLIRTTMDLETGQVELSELRN</sequence>
<dbReference type="RefSeq" id="WP_169144412.1">
    <property type="nucleotide sequence ID" value="NZ_JABBGA010000002.1"/>
</dbReference>
<accession>A0A848G2U3</accession>
<evidence type="ECO:0000256" key="1">
    <source>
        <dbReference type="SAM" id="MobiDB-lite"/>
    </source>
</evidence>
<organism evidence="3 4">
    <name type="scientific">Zoogloea dura</name>
    <dbReference type="NCBI Taxonomy" id="2728840"/>
    <lineage>
        <taxon>Bacteria</taxon>
        <taxon>Pseudomonadati</taxon>
        <taxon>Pseudomonadota</taxon>
        <taxon>Betaproteobacteria</taxon>
        <taxon>Rhodocyclales</taxon>
        <taxon>Zoogloeaceae</taxon>
        <taxon>Zoogloea</taxon>
    </lineage>
</organism>
<feature type="compositionally biased region" description="Basic and acidic residues" evidence="1">
    <location>
        <begin position="1"/>
        <end position="10"/>
    </location>
</feature>
<dbReference type="AlphaFoldDB" id="A0A848G2U3"/>
<dbReference type="InterPro" id="IPR007048">
    <property type="entry name" value="IraD/Gp25-like"/>
</dbReference>
<evidence type="ECO:0000259" key="2">
    <source>
        <dbReference type="Pfam" id="PF04965"/>
    </source>
</evidence>
<proteinExistence type="predicted"/>
<dbReference type="Proteomes" id="UP000580043">
    <property type="component" value="Unassembled WGS sequence"/>
</dbReference>
<dbReference type="InterPro" id="IPR017737">
    <property type="entry name" value="TssE1-like"/>
</dbReference>
<dbReference type="NCBIfam" id="TIGR03357">
    <property type="entry name" value="VI_zyme"/>
    <property type="match status" value="1"/>
</dbReference>
<dbReference type="PANTHER" id="PTHR38595">
    <property type="entry name" value="CYTOPLASMIC PROTEIN-RELATED"/>
    <property type="match status" value="1"/>
</dbReference>
<comment type="caution">
    <text evidence="3">The sequence shown here is derived from an EMBL/GenBank/DDBJ whole genome shotgun (WGS) entry which is preliminary data.</text>
</comment>
<reference evidence="3 4" key="1">
    <citation type="submission" date="2020-04" db="EMBL/GenBank/DDBJ databases">
        <title>Zoogloea sp. G-4-1-14 isolated from soil.</title>
        <authorList>
            <person name="Dahal R.H."/>
        </authorList>
    </citation>
    <scope>NUCLEOTIDE SEQUENCE [LARGE SCALE GENOMIC DNA]</scope>
    <source>
        <strain evidence="3 4">G-4-1-14</strain>
    </source>
</reference>
<protein>
    <submittedName>
        <fullName evidence="3">Type VI secretion system baseplate subunit TssE</fullName>
    </submittedName>
</protein>
<evidence type="ECO:0000313" key="3">
    <source>
        <dbReference type="EMBL" id="NML24763.1"/>
    </source>
</evidence>
<dbReference type="SUPFAM" id="SSF160719">
    <property type="entry name" value="gpW/gp25-like"/>
    <property type="match status" value="1"/>
</dbReference>
<dbReference type="PANTHER" id="PTHR38595:SF1">
    <property type="entry name" value="TYPE VI SECRETION SYSTEM COMPONENT TSSE1"/>
    <property type="match status" value="1"/>
</dbReference>
<feature type="domain" description="IraD/Gp25-like" evidence="2">
    <location>
        <begin position="39"/>
        <end position="144"/>
    </location>
</feature>
<keyword evidence="4" id="KW-1185">Reference proteome</keyword>
<feature type="region of interest" description="Disordered" evidence="1">
    <location>
        <begin position="1"/>
        <end position="28"/>
    </location>
</feature>
<gene>
    <name evidence="3" type="primary">tssE</name>
    <name evidence="3" type="ORF">HHL15_03350</name>
</gene>
<dbReference type="InterPro" id="IPR053176">
    <property type="entry name" value="T6SS_TssE1-like"/>
</dbReference>
<evidence type="ECO:0000313" key="4">
    <source>
        <dbReference type="Proteomes" id="UP000580043"/>
    </source>
</evidence>
<dbReference type="EMBL" id="JABBGA010000002">
    <property type="protein sequence ID" value="NML24763.1"/>
    <property type="molecule type" value="Genomic_DNA"/>
</dbReference>
<name>A0A848G2U3_9RHOO</name>
<dbReference type="Pfam" id="PF04965">
    <property type="entry name" value="GPW_gp25"/>
    <property type="match status" value="1"/>
</dbReference>